<name>F8F038_GRAC1</name>
<gene>
    <name evidence="8" type="ordered locus">Spica_0529</name>
</gene>
<evidence type="ECO:0000313" key="9">
    <source>
        <dbReference type="Proteomes" id="UP000000503"/>
    </source>
</evidence>
<dbReference type="GO" id="GO:0019305">
    <property type="term" value="P:dTDP-rhamnose biosynthetic process"/>
    <property type="evidence" value="ECO:0007669"/>
    <property type="project" value="UniProtKB-UniRule"/>
</dbReference>
<evidence type="ECO:0000256" key="4">
    <source>
        <dbReference type="ARBA" id="ARBA00019595"/>
    </source>
</evidence>
<evidence type="ECO:0000313" key="8">
    <source>
        <dbReference type="EMBL" id="AEJ18691.1"/>
    </source>
</evidence>
<dbReference type="EMBL" id="CP002868">
    <property type="protein sequence ID" value="AEJ18691.1"/>
    <property type="molecule type" value="Genomic_DNA"/>
</dbReference>
<keyword evidence="7 8" id="KW-0413">Isomerase</keyword>
<reference evidence="9" key="1">
    <citation type="journal article" date="2013" name="Stand. Genomic Sci.">
        <title>Genome sequence of the thermophilic fresh-water bacterium Spirochaeta caldaria type strain (H1(T)), reclassification of Spirochaeta caldaria, Spirochaeta stenostrepta, and Spirochaeta zuelzerae in the genus Treponema as Treponema caldaria comb. nov., Treponema stenostrepta comb. nov., and Treponema zuelzerae comb. nov., and emendation of the genus Treponema.</title>
        <authorList>
            <person name="Abt B."/>
            <person name="Goker M."/>
            <person name="Scheuner C."/>
            <person name="Han C."/>
            <person name="Lu M."/>
            <person name="Misra M."/>
            <person name="Lapidus A."/>
            <person name="Nolan M."/>
            <person name="Lucas S."/>
            <person name="Hammon N."/>
            <person name="Deshpande S."/>
            <person name="Cheng J.F."/>
            <person name="Tapia R."/>
            <person name="Goodwin L.A."/>
            <person name="Pitluck S."/>
            <person name="Liolios K."/>
            <person name="Pagani I."/>
            <person name="Ivanova N."/>
            <person name="Mavromatis K."/>
            <person name="Mikhailova N."/>
            <person name="Huntemann M."/>
            <person name="Pati A."/>
            <person name="Chen A."/>
            <person name="Palaniappan K."/>
            <person name="Land M."/>
            <person name="Hauser L."/>
            <person name="Jeffries C.D."/>
            <person name="Rohde M."/>
            <person name="Spring S."/>
            <person name="Gronow S."/>
            <person name="Detter J.C."/>
            <person name="Bristow J."/>
            <person name="Eisen J.A."/>
            <person name="Markowitz V."/>
            <person name="Hugenholtz P."/>
            <person name="Kyrpides N.C."/>
            <person name="Woyke T."/>
            <person name="Klenk H.P."/>
        </authorList>
    </citation>
    <scope>NUCLEOTIDE SEQUENCE</scope>
    <source>
        <strain evidence="9">ATCC 51460 / DSM 7334 / H1</strain>
    </source>
</reference>
<organism evidence="8 9">
    <name type="scientific">Gracilinema caldarium (strain ATCC 51460 / DSM 7334 / H1)</name>
    <name type="common">Treponema caldarium</name>
    <dbReference type="NCBI Taxonomy" id="744872"/>
    <lineage>
        <taxon>Bacteria</taxon>
        <taxon>Pseudomonadati</taxon>
        <taxon>Spirochaetota</taxon>
        <taxon>Spirochaetia</taxon>
        <taxon>Spirochaetales</taxon>
        <taxon>Breznakiellaceae</taxon>
        <taxon>Gracilinema</taxon>
    </lineage>
</organism>
<feature type="active site" description="Proton acceptor" evidence="5">
    <location>
        <position position="63"/>
    </location>
</feature>
<dbReference type="RefSeq" id="WP_013968003.1">
    <property type="nucleotide sequence ID" value="NC_015732.1"/>
</dbReference>
<dbReference type="GO" id="GO:0005829">
    <property type="term" value="C:cytosol"/>
    <property type="evidence" value="ECO:0007669"/>
    <property type="project" value="TreeGrafter"/>
</dbReference>
<evidence type="ECO:0000256" key="6">
    <source>
        <dbReference type="PIRSR" id="PIRSR600888-3"/>
    </source>
</evidence>
<dbReference type="InterPro" id="IPR014710">
    <property type="entry name" value="RmlC-like_jellyroll"/>
</dbReference>
<dbReference type="AlphaFoldDB" id="F8F038"/>
<dbReference type="KEGG" id="scd:Spica_0529"/>
<dbReference type="OrthoDB" id="9800680at2"/>
<evidence type="ECO:0000256" key="2">
    <source>
        <dbReference type="ARBA" id="ARBA00001997"/>
    </source>
</evidence>
<dbReference type="GO" id="GO:0008830">
    <property type="term" value="F:dTDP-4-dehydrorhamnose 3,5-epimerase activity"/>
    <property type="evidence" value="ECO:0007669"/>
    <property type="project" value="UniProtKB-UniRule"/>
</dbReference>
<accession>F8F038</accession>
<dbReference type="Gene3D" id="2.60.120.10">
    <property type="entry name" value="Jelly Rolls"/>
    <property type="match status" value="1"/>
</dbReference>
<dbReference type="SUPFAM" id="SSF51182">
    <property type="entry name" value="RmlC-like cupins"/>
    <property type="match status" value="1"/>
</dbReference>
<keyword evidence="9" id="KW-1185">Reference proteome</keyword>
<proteinExistence type="inferred from homology"/>
<protein>
    <recommendedName>
        <fullName evidence="4 7">dTDP-4-dehydrorhamnose 3,5-epimerase</fullName>
        <ecNumber evidence="3 7">5.1.3.13</ecNumber>
    </recommendedName>
    <alternativeName>
        <fullName evidence="7">Thymidine diphospho-4-keto-rhamnose 3,5-epimerase</fullName>
    </alternativeName>
</protein>
<feature type="active site" description="Proton donor" evidence="5">
    <location>
        <position position="132"/>
    </location>
</feature>
<dbReference type="InterPro" id="IPR000888">
    <property type="entry name" value="RmlC-like"/>
</dbReference>
<evidence type="ECO:0000256" key="7">
    <source>
        <dbReference type="RuleBase" id="RU364069"/>
    </source>
</evidence>
<evidence type="ECO:0000256" key="3">
    <source>
        <dbReference type="ARBA" id="ARBA00012098"/>
    </source>
</evidence>
<comment type="function">
    <text evidence="2 7">Catalyzes the epimerization of the C3' and C5'positions of dTDP-6-deoxy-D-xylo-4-hexulose, forming dTDP-6-deoxy-L-lyxo-4-hexulose.</text>
</comment>
<dbReference type="PANTHER" id="PTHR21047:SF2">
    <property type="entry name" value="THYMIDINE DIPHOSPHO-4-KETO-RHAMNOSE 3,5-EPIMERASE"/>
    <property type="match status" value="1"/>
</dbReference>
<dbReference type="HOGENOM" id="CLU_090940_1_1_12"/>
<dbReference type="GO" id="GO:0000271">
    <property type="term" value="P:polysaccharide biosynthetic process"/>
    <property type="evidence" value="ECO:0007669"/>
    <property type="project" value="TreeGrafter"/>
</dbReference>
<dbReference type="eggNOG" id="COG1898">
    <property type="taxonomic scope" value="Bacteria"/>
</dbReference>
<dbReference type="CDD" id="cd00438">
    <property type="entry name" value="cupin_RmlC"/>
    <property type="match status" value="1"/>
</dbReference>
<dbReference type="STRING" id="744872.Spica_0529"/>
<dbReference type="PANTHER" id="PTHR21047">
    <property type="entry name" value="DTDP-6-DEOXY-D-GLUCOSE-3,5 EPIMERASE"/>
    <property type="match status" value="1"/>
</dbReference>
<dbReference type="EC" id="5.1.3.13" evidence="3 7"/>
<comment type="similarity">
    <text evidence="7">Belongs to the dTDP-4-dehydrorhamnose 3,5-epimerase family.</text>
</comment>
<comment type="pathway">
    <text evidence="7">Carbohydrate biosynthesis; dTDP-L-rhamnose biosynthesis.</text>
</comment>
<dbReference type="UniPathway" id="UPA00124"/>
<evidence type="ECO:0000256" key="5">
    <source>
        <dbReference type="PIRSR" id="PIRSR600888-1"/>
    </source>
</evidence>
<comment type="catalytic activity">
    <reaction evidence="1 7">
        <text>dTDP-4-dehydro-6-deoxy-alpha-D-glucose = dTDP-4-dehydro-beta-L-rhamnose</text>
        <dbReference type="Rhea" id="RHEA:16969"/>
        <dbReference type="ChEBI" id="CHEBI:57649"/>
        <dbReference type="ChEBI" id="CHEBI:62830"/>
        <dbReference type="EC" id="5.1.3.13"/>
    </reaction>
</comment>
<dbReference type="Proteomes" id="UP000000503">
    <property type="component" value="Chromosome"/>
</dbReference>
<dbReference type="InterPro" id="IPR011051">
    <property type="entry name" value="RmlC_Cupin_sf"/>
</dbReference>
<sequence length="182" mass="20904">MPINVTPLPIEGLYIIEPRVFGDARGYFFESYNERDFNTAGLTMRFVQDNQSFSRMGVLRGLHFQKQHPQGKLVRVIQGEVYDVAVDIRPGSKTYGQYHGLILSSEKQNQFYIPPGFAHGFVVLSETAIFAYKCTDYYHPEDEGGIRWDDPDLSIPWPLKEVQVSPKDAQLPYLKDIKKENL</sequence>
<evidence type="ECO:0000256" key="1">
    <source>
        <dbReference type="ARBA" id="ARBA00001298"/>
    </source>
</evidence>
<comment type="subunit">
    <text evidence="7">Homodimer.</text>
</comment>
<feature type="site" description="Participates in a stacking interaction with the thymidine ring of dTDP-4-oxo-6-deoxyglucose" evidence="6">
    <location>
        <position position="138"/>
    </location>
</feature>
<dbReference type="NCBIfam" id="TIGR01221">
    <property type="entry name" value="rmlC"/>
    <property type="match status" value="1"/>
</dbReference>
<dbReference type="Pfam" id="PF00908">
    <property type="entry name" value="dTDP_sugar_isom"/>
    <property type="match status" value="1"/>
</dbReference>